<accession>A0ABR3ZV25</accession>
<keyword evidence="2 4" id="KW-0863">Zinc-finger</keyword>
<gene>
    <name evidence="6" type="ORF">N7G274_009740</name>
</gene>
<keyword evidence="1" id="KW-0479">Metal-binding</keyword>
<dbReference type="Gene3D" id="6.10.140.2220">
    <property type="match status" value="1"/>
</dbReference>
<evidence type="ECO:0000313" key="7">
    <source>
        <dbReference type="Proteomes" id="UP001590950"/>
    </source>
</evidence>
<dbReference type="EMBL" id="JBEFKJ010000040">
    <property type="protein sequence ID" value="KAL2037460.1"/>
    <property type="molecule type" value="Genomic_DNA"/>
</dbReference>
<sequence length="198" mass="21968">MATSTKLAVFQFQIINGDQKTTIEHTHPVPTFLCTPTPSQKGSQAFRQAFIDVVSIITNQHHDECMHAITTPCVGCGSPAKDALKLPASYLNLVEPMLVVRVTPVCGNKNCDYNVRKQVLEAQSKILRQGKEHESRMYENMDCNNCGRKEAKRCAGCRMVAYCGQECQKVDWKGHKKACGRKKLGEPSIDAGLPCEQI</sequence>
<evidence type="ECO:0000256" key="2">
    <source>
        <dbReference type="ARBA" id="ARBA00022771"/>
    </source>
</evidence>
<dbReference type="Pfam" id="PF01753">
    <property type="entry name" value="zf-MYND"/>
    <property type="match status" value="1"/>
</dbReference>
<evidence type="ECO:0000256" key="3">
    <source>
        <dbReference type="ARBA" id="ARBA00022833"/>
    </source>
</evidence>
<evidence type="ECO:0000259" key="5">
    <source>
        <dbReference type="PROSITE" id="PS50865"/>
    </source>
</evidence>
<dbReference type="InterPro" id="IPR002893">
    <property type="entry name" value="Znf_MYND"/>
</dbReference>
<name>A0ABR3ZV25_9LECA</name>
<dbReference type="Proteomes" id="UP001590950">
    <property type="component" value="Unassembled WGS sequence"/>
</dbReference>
<dbReference type="SUPFAM" id="SSF144232">
    <property type="entry name" value="HIT/MYND zinc finger-like"/>
    <property type="match status" value="1"/>
</dbReference>
<protein>
    <recommendedName>
        <fullName evidence="5">MYND-type domain-containing protein</fullName>
    </recommendedName>
</protein>
<proteinExistence type="predicted"/>
<evidence type="ECO:0000313" key="6">
    <source>
        <dbReference type="EMBL" id="KAL2037460.1"/>
    </source>
</evidence>
<evidence type="ECO:0000256" key="4">
    <source>
        <dbReference type="PROSITE-ProRule" id="PRU00134"/>
    </source>
</evidence>
<reference evidence="6 7" key="1">
    <citation type="submission" date="2024-09" db="EMBL/GenBank/DDBJ databases">
        <title>Rethinking Asexuality: The Enigmatic Case of Functional Sexual Genes in Lepraria (Stereocaulaceae).</title>
        <authorList>
            <person name="Doellman M."/>
            <person name="Sun Y."/>
            <person name="Barcenas-Pena A."/>
            <person name="Lumbsch H.T."/>
            <person name="Grewe F."/>
        </authorList>
    </citation>
    <scope>NUCLEOTIDE SEQUENCE [LARGE SCALE GENOMIC DNA]</scope>
    <source>
        <strain evidence="6 7">Mercado 3170</strain>
    </source>
</reference>
<organism evidence="6 7">
    <name type="scientific">Stereocaulon virgatum</name>
    <dbReference type="NCBI Taxonomy" id="373712"/>
    <lineage>
        <taxon>Eukaryota</taxon>
        <taxon>Fungi</taxon>
        <taxon>Dikarya</taxon>
        <taxon>Ascomycota</taxon>
        <taxon>Pezizomycotina</taxon>
        <taxon>Lecanoromycetes</taxon>
        <taxon>OSLEUM clade</taxon>
        <taxon>Lecanoromycetidae</taxon>
        <taxon>Lecanorales</taxon>
        <taxon>Lecanorineae</taxon>
        <taxon>Stereocaulaceae</taxon>
        <taxon>Stereocaulon</taxon>
    </lineage>
</organism>
<keyword evidence="3" id="KW-0862">Zinc</keyword>
<comment type="caution">
    <text evidence="6">The sequence shown here is derived from an EMBL/GenBank/DDBJ whole genome shotgun (WGS) entry which is preliminary data.</text>
</comment>
<dbReference type="PROSITE" id="PS01360">
    <property type="entry name" value="ZF_MYND_1"/>
    <property type="match status" value="1"/>
</dbReference>
<feature type="domain" description="MYND-type" evidence="5">
    <location>
        <begin position="143"/>
        <end position="179"/>
    </location>
</feature>
<keyword evidence="7" id="KW-1185">Reference proteome</keyword>
<evidence type="ECO:0000256" key="1">
    <source>
        <dbReference type="ARBA" id="ARBA00022723"/>
    </source>
</evidence>
<dbReference type="PROSITE" id="PS50865">
    <property type="entry name" value="ZF_MYND_2"/>
    <property type="match status" value="1"/>
</dbReference>